<reference evidence="2 3" key="1">
    <citation type="submission" date="2019-10" db="EMBL/GenBank/DDBJ databases">
        <title>Assembly and Annotation for the nematode Trichostrongylus colubriformis.</title>
        <authorList>
            <person name="Martin J."/>
        </authorList>
    </citation>
    <scope>NUCLEOTIDE SEQUENCE [LARGE SCALE GENOMIC DNA]</scope>
    <source>
        <strain evidence="2">G859</strain>
        <tissue evidence="2">Whole worm</tissue>
    </source>
</reference>
<organism evidence="2 3">
    <name type="scientific">Trichostrongylus colubriformis</name>
    <name type="common">Black scour worm</name>
    <dbReference type="NCBI Taxonomy" id="6319"/>
    <lineage>
        <taxon>Eukaryota</taxon>
        <taxon>Metazoa</taxon>
        <taxon>Ecdysozoa</taxon>
        <taxon>Nematoda</taxon>
        <taxon>Chromadorea</taxon>
        <taxon>Rhabditida</taxon>
        <taxon>Rhabditina</taxon>
        <taxon>Rhabditomorpha</taxon>
        <taxon>Strongyloidea</taxon>
        <taxon>Trichostrongylidae</taxon>
        <taxon>Trichostrongylus</taxon>
    </lineage>
</organism>
<evidence type="ECO:0000256" key="1">
    <source>
        <dbReference type="SAM" id="MobiDB-lite"/>
    </source>
</evidence>
<dbReference type="Gene3D" id="3.80.10.10">
    <property type="entry name" value="Ribonuclease Inhibitor"/>
    <property type="match status" value="1"/>
</dbReference>
<feature type="compositionally biased region" description="Basic residues" evidence="1">
    <location>
        <begin position="323"/>
        <end position="332"/>
    </location>
</feature>
<feature type="compositionally biased region" description="Low complexity" evidence="1">
    <location>
        <begin position="192"/>
        <end position="201"/>
    </location>
</feature>
<name>A0AAN8IP73_TRICO</name>
<dbReference type="InterPro" id="IPR032675">
    <property type="entry name" value="LRR_dom_sf"/>
</dbReference>
<feature type="region of interest" description="Disordered" evidence="1">
    <location>
        <begin position="171"/>
        <end position="201"/>
    </location>
</feature>
<keyword evidence="3" id="KW-1185">Reference proteome</keyword>
<dbReference type="EMBL" id="WIXE01007078">
    <property type="protein sequence ID" value="KAK5980731.1"/>
    <property type="molecule type" value="Genomic_DNA"/>
</dbReference>
<proteinExistence type="predicted"/>
<comment type="caution">
    <text evidence="2">The sequence shown here is derived from an EMBL/GenBank/DDBJ whole genome shotgun (WGS) entry which is preliminary data.</text>
</comment>
<accession>A0AAN8IP73</accession>
<evidence type="ECO:0000313" key="3">
    <source>
        <dbReference type="Proteomes" id="UP001331761"/>
    </source>
</evidence>
<dbReference type="AlphaFoldDB" id="A0AAN8IP73"/>
<protein>
    <submittedName>
        <fullName evidence="2">Uncharacterized protein</fullName>
    </submittedName>
</protein>
<feature type="region of interest" description="Disordered" evidence="1">
    <location>
        <begin position="300"/>
        <end position="358"/>
    </location>
</feature>
<evidence type="ECO:0000313" key="2">
    <source>
        <dbReference type="EMBL" id="KAK5980731.1"/>
    </source>
</evidence>
<dbReference type="Proteomes" id="UP001331761">
    <property type="component" value="Unassembled WGS sequence"/>
</dbReference>
<gene>
    <name evidence="2" type="ORF">GCK32_013943</name>
</gene>
<sequence>MPKLNSLNLDGIIKRDISSGLLSVAEQGRLIRLMLAEGTNVSSDALKEIVRVSPRLRLLDISNNSVLADWAAASALVAQWAASRGPYLTILTNNHMPWAMIRLPVPYSAWTRPVVSVYHLHRNTVAPIEVIPGSVLSGDSSSQLPQGLLLPCIRRGNRYRLLCSLRPVSLDDSDDQKENSCSPSHPRVNGKSPKSPASVSSLSPIQPLFANVQNSPSALDASGIMNQMTGLSGYFSACGPLDSPSLMLPELCAGSYSASDFNELLQQELSLEAWMMWLSENQAYNPSTLPLTADPLSILTEGSAGAPRPPVEIPQQPLFHYSRGPRSKRRSTPQKQPAPLKPSSPAANFSSADFPPLQ</sequence>